<feature type="chain" id="PRO_5010515788" evidence="2">
    <location>
        <begin position="25"/>
        <end position="313"/>
    </location>
</feature>
<evidence type="ECO:0000313" key="4">
    <source>
        <dbReference type="Proteomes" id="UP000190312"/>
    </source>
</evidence>
<evidence type="ECO:0000256" key="2">
    <source>
        <dbReference type="SAM" id="SignalP"/>
    </source>
</evidence>
<feature type="signal peptide" evidence="2">
    <location>
        <begin position="1"/>
        <end position="24"/>
    </location>
</feature>
<dbReference type="AlphaFoldDB" id="A0A1S9DS85"/>
<feature type="region of interest" description="Disordered" evidence="1">
    <location>
        <begin position="62"/>
        <end position="93"/>
    </location>
</feature>
<dbReference type="EMBL" id="MKZY01000003">
    <property type="protein sequence ID" value="OOO11958.1"/>
    <property type="molecule type" value="Genomic_DNA"/>
</dbReference>
<gene>
    <name evidence="3" type="ORF">OAory_01084280</name>
</gene>
<dbReference type="VEuPathDB" id="FungiDB:AO090102000269"/>
<reference evidence="3 4" key="1">
    <citation type="submission" date="2016-10" db="EMBL/GenBank/DDBJ databases">
        <title>Genome sequencing of Aspergillus oryzae BCC7051.</title>
        <authorList>
            <person name="Thammarongtham C."/>
            <person name="Vorapreeda T."/>
            <person name="Nookaew I."/>
            <person name="Srisuk T."/>
            <person name="Land M."/>
            <person name="Jeennor S."/>
            <person name="Laoteng K."/>
        </authorList>
    </citation>
    <scope>NUCLEOTIDE SEQUENCE [LARGE SCALE GENOMIC DNA]</scope>
    <source>
        <strain evidence="3 4">BCC7051</strain>
    </source>
</reference>
<dbReference type="Proteomes" id="UP000190312">
    <property type="component" value="Unassembled WGS sequence"/>
</dbReference>
<sequence>MHFHVKHAILLAAFFGLHLGTSVGAGSSDNVLSTKIESPNQSASETALPQFVSSAVTTNEASPDIIPSLDHTPRLNSKHKVPTAGVASSQPLHVNNTALPGKVVRPLYERAPRVTVQRWNGLDDGTITDPTFVRDVRPSMFGTAYQHSEVDTFARQGYESMKGQDRPKILVGALYIPGSGAYLCSVPGEPARKRFRATAHEVAPAWWHVVKDRRPRDIYHAEDCTAYRYELSRTNKLSPGMTYPEGSYFAVFGERDGETRWLNPCRGGGGEDRTPLDPHCTEVLGRLGIAFKNDAELRVINDRLRRERQGRAV</sequence>
<keyword evidence="2" id="KW-0732">Signal</keyword>
<name>A0A1S9DS85_ASPOZ</name>
<evidence type="ECO:0000256" key="1">
    <source>
        <dbReference type="SAM" id="MobiDB-lite"/>
    </source>
</evidence>
<proteinExistence type="predicted"/>
<dbReference type="OrthoDB" id="4355152at2759"/>
<comment type="caution">
    <text evidence="3">The sequence shown here is derived from an EMBL/GenBank/DDBJ whole genome shotgun (WGS) entry which is preliminary data.</text>
</comment>
<organism evidence="3 4">
    <name type="scientific">Aspergillus oryzae</name>
    <name type="common">Yellow koji mold</name>
    <dbReference type="NCBI Taxonomy" id="5062"/>
    <lineage>
        <taxon>Eukaryota</taxon>
        <taxon>Fungi</taxon>
        <taxon>Dikarya</taxon>
        <taxon>Ascomycota</taxon>
        <taxon>Pezizomycotina</taxon>
        <taxon>Eurotiomycetes</taxon>
        <taxon>Eurotiomycetidae</taxon>
        <taxon>Eurotiales</taxon>
        <taxon>Aspergillaceae</taxon>
        <taxon>Aspergillus</taxon>
        <taxon>Aspergillus subgen. Circumdati</taxon>
    </lineage>
</organism>
<evidence type="ECO:0000313" key="3">
    <source>
        <dbReference type="EMBL" id="OOO11958.1"/>
    </source>
</evidence>
<protein>
    <submittedName>
        <fullName evidence="3">Uncharacterized protein</fullName>
    </submittedName>
</protein>
<accession>A0A1S9DS85</accession>